<keyword evidence="3" id="KW-1185">Reference proteome</keyword>
<dbReference type="Proteomes" id="UP001158576">
    <property type="component" value="Chromosome 2"/>
</dbReference>
<keyword evidence="1" id="KW-1133">Transmembrane helix</keyword>
<keyword evidence="1" id="KW-0812">Transmembrane</keyword>
<evidence type="ECO:0000313" key="3">
    <source>
        <dbReference type="Proteomes" id="UP001158576"/>
    </source>
</evidence>
<sequence length="197" mass="23518">MMRNFLARPTLIYSRRTYFSKGPRNVLLQYLENYKKALKHGNEIIIITGYTVMVITGCCYTMYHNGVKKGDFQWDRRPYWKYTLNDRLSDFDWTDPTAKRFVKPGMYREAIFFGNTTGWKDDLKELLREIYQFDYYDANIPPKYLGDAPKVLPPEHFTLLQQHMIARNDMEPSQWLKDPLKEALFELEGVEYKDDPI</sequence>
<keyword evidence="1" id="KW-0472">Membrane</keyword>
<organism evidence="2 3">
    <name type="scientific">Oikopleura dioica</name>
    <name type="common">Tunicate</name>
    <dbReference type="NCBI Taxonomy" id="34765"/>
    <lineage>
        <taxon>Eukaryota</taxon>
        <taxon>Metazoa</taxon>
        <taxon>Chordata</taxon>
        <taxon>Tunicata</taxon>
        <taxon>Appendicularia</taxon>
        <taxon>Copelata</taxon>
        <taxon>Oikopleuridae</taxon>
        <taxon>Oikopleura</taxon>
    </lineage>
</organism>
<protein>
    <submittedName>
        <fullName evidence="2">Oidioi.mRNA.OKI2018_I69.chr2.g6355.t1.cds</fullName>
    </submittedName>
</protein>
<evidence type="ECO:0000256" key="1">
    <source>
        <dbReference type="SAM" id="Phobius"/>
    </source>
</evidence>
<proteinExistence type="predicted"/>
<accession>A0ABN7T3N4</accession>
<evidence type="ECO:0000313" key="2">
    <source>
        <dbReference type="EMBL" id="CAG5112101.1"/>
    </source>
</evidence>
<gene>
    <name evidence="2" type="ORF">OKIOD_LOCUS15120</name>
</gene>
<feature type="transmembrane region" description="Helical" evidence="1">
    <location>
        <begin position="44"/>
        <end position="63"/>
    </location>
</feature>
<dbReference type="EMBL" id="OU015567">
    <property type="protein sequence ID" value="CAG5112101.1"/>
    <property type="molecule type" value="Genomic_DNA"/>
</dbReference>
<name>A0ABN7T3N4_OIKDI</name>
<reference evidence="2 3" key="1">
    <citation type="submission" date="2021-04" db="EMBL/GenBank/DDBJ databases">
        <authorList>
            <person name="Bliznina A."/>
        </authorList>
    </citation>
    <scope>NUCLEOTIDE SEQUENCE [LARGE SCALE GENOMIC DNA]</scope>
</reference>